<accession>D1YWV7</accession>
<dbReference type="RefSeq" id="WP_012899608.1">
    <property type="nucleotide sequence ID" value="NC_013665.1"/>
</dbReference>
<protein>
    <recommendedName>
        <fullName evidence="5">O-phospho-L-seryl-tRNA:Cys-tRNA synthase</fullName>
        <ecNumber evidence="5">2.5.1.73</ecNumber>
    </recommendedName>
    <alternativeName>
        <fullName evidence="5">Sep-tRNA:Cys-tRNA synthase</fullName>
        <shortName evidence="5">SepCysS</shortName>
    </alternativeName>
</protein>
<dbReference type="InterPro" id="IPR015421">
    <property type="entry name" value="PyrdxlP-dep_Trfase_major"/>
</dbReference>
<proteinExistence type="inferred from homology"/>
<keyword evidence="3 5" id="KW-0663">Pyridoxal phosphate</keyword>
<dbReference type="SUPFAM" id="SSF53383">
    <property type="entry name" value="PLP-dependent transferases"/>
    <property type="match status" value="1"/>
</dbReference>
<sequence>MCMAINTAKFGFIKRDTPREINLDPLQTGGILTPEARQALQEWGDGYSVCDYCGGALDQIKTPPIFDFINKALPEFLGCDQARVTNGAREAKFAVMHAVCKEGDWVVMDGNAHYSSLVAAQRARLNIKLVEKTPAPEYKILPEKYAEAIDAVKRESGRAPALALLTYPDGSYGNIADAKAISKIVHDNGIPFLVNGAYAIGRMPFNAKELGADFVSGSGHKSMASSGPIGVLGVSNQYAPKVLAKSPTNKNKEIEFLGCTARGATIMTMLASFPAVYERTRPERWQKEVEDARWFSGQLESLGLKQLGDKPHDHDLMFFESMPFYDISQKADRYFLYREMKARSIHGIKPGLTKNFKLSTFGVGREKLGIVVDAFKEILQKYST</sequence>
<dbReference type="InterPro" id="IPR015424">
    <property type="entry name" value="PyrdxlP-dep_Trfase"/>
</dbReference>
<evidence type="ECO:0000256" key="5">
    <source>
        <dbReference type="HAMAP-Rule" id="MF_01675"/>
    </source>
</evidence>
<feature type="modified residue" description="N6-(pyridoxal phosphate)lysine" evidence="5">
    <location>
        <position position="221"/>
    </location>
</feature>
<evidence type="ECO:0000313" key="6">
    <source>
        <dbReference type="EMBL" id="BAI60929.1"/>
    </source>
</evidence>
<dbReference type="Gene3D" id="3.40.640.10">
    <property type="entry name" value="Type I PLP-dependent aspartate aminotransferase-like (Major domain)"/>
    <property type="match status" value="1"/>
</dbReference>
<keyword evidence="7" id="KW-1185">Reference proteome</keyword>
<dbReference type="Gene3D" id="3.90.1150.10">
    <property type="entry name" value="Aspartate Aminotransferase, domain 1"/>
    <property type="match status" value="1"/>
</dbReference>
<evidence type="ECO:0000256" key="1">
    <source>
        <dbReference type="ARBA" id="ARBA00001933"/>
    </source>
</evidence>
<comment type="subunit">
    <text evidence="5">Homodimer. Interacts with SepRS.</text>
</comment>
<evidence type="ECO:0000256" key="3">
    <source>
        <dbReference type="ARBA" id="ARBA00022898"/>
    </source>
</evidence>
<dbReference type="GeneID" id="8682928"/>
<comment type="cofactor">
    <cofactor evidence="1 5">
        <name>pyridoxal 5'-phosphate</name>
        <dbReference type="ChEBI" id="CHEBI:597326"/>
    </cofactor>
</comment>
<gene>
    <name evidence="6" type="ordered locus">MCP_0857</name>
</gene>
<dbReference type="PANTHER" id="PTHR43586:SF3">
    <property type="entry name" value="O-PHOSPHO-L-SERYL-TRNA:CYS-TRNA SYNTHASE"/>
    <property type="match status" value="1"/>
</dbReference>
<keyword evidence="2 5" id="KW-0808">Transferase</keyword>
<feature type="binding site" evidence="5">
    <location>
        <position position="195"/>
    </location>
    <ligand>
        <name>pyridoxal 5'-phosphate</name>
        <dbReference type="ChEBI" id="CHEBI:597326"/>
    </ligand>
</feature>
<dbReference type="EC" id="2.5.1.73" evidence="5"/>
<reference evidence="6 7" key="1">
    <citation type="journal article" date="2007" name="Appl. Environ. Microbiol.">
        <title>Isolation of key methanogens for global methane emission from rice paddy fields: a novel isolate affiliated with the clone cluster rice cluster I.</title>
        <authorList>
            <person name="Sakai S."/>
            <person name="Imachi H."/>
            <person name="Sekiguchi Y."/>
            <person name="Ohashi A."/>
            <person name="Harada H."/>
            <person name="Kamagata Y."/>
        </authorList>
    </citation>
    <scope>NUCLEOTIDE SEQUENCE [LARGE SCALE GENOMIC DNA]</scope>
    <source>
        <strain evidence="7">DSM 17711 / JCM 13418 / NBRC 101707 / SANAE</strain>
    </source>
</reference>
<feature type="binding site" evidence="5">
    <location>
        <begin position="218"/>
        <end position="220"/>
    </location>
    <ligand>
        <name>pyridoxal 5'-phosphate</name>
        <dbReference type="ChEBI" id="CHEBI:597326"/>
    </ligand>
</feature>
<evidence type="ECO:0000256" key="4">
    <source>
        <dbReference type="ARBA" id="ARBA00022917"/>
    </source>
</evidence>
<dbReference type="AlphaFoldDB" id="D1YWV7"/>
<dbReference type="InParanoid" id="D1YWV7"/>
<comment type="similarity">
    <text evidence="5">Belongs to the SepCysS family.</text>
</comment>
<comment type="function">
    <text evidence="5">Converts O-phospho-L-seryl-tRNA(Cys) (Sep-tRNA(Cys)) to L-cysteinyl-tRNA(Cys) (Cys-tRNA(Cys)).</text>
</comment>
<dbReference type="NCBIfam" id="NF006810">
    <property type="entry name" value="PRK09331.1"/>
    <property type="match status" value="1"/>
</dbReference>
<dbReference type="FunCoup" id="D1YWV7">
    <property type="interactions" value="23"/>
</dbReference>
<dbReference type="eggNOG" id="arCOG00091">
    <property type="taxonomic scope" value="Archaea"/>
</dbReference>
<feature type="binding site" evidence="5">
    <location>
        <begin position="88"/>
        <end position="89"/>
    </location>
    <ligand>
        <name>pyridoxal 5'-phosphate</name>
        <dbReference type="ChEBI" id="CHEBI:597326"/>
    </ligand>
</feature>
<dbReference type="EMBL" id="AP011532">
    <property type="protein sequence ID" value="BAI60929.1"/>
    <property type="molecule type" value="Genomic_DNA"/>
</dbReference>
<dbReference type="Proteomes" id="UP000001882">
    <property type="component" value="Chromosome"/>
</dbReference>
<dbReference type="KEGG" id="mpd:MCP_0857"/>
<keyword evidence="4 5" id="KW-0648">Protein biosynthesis</keyword>
<dbReference type="InterPro" id="IPR013375">
    <property type="entry name" value="Sep_Cys-tRNA_synth_arc"/>
</dbReference>
<comment type="catalytic activity">
    <reaction evidence="5">
        <text>O-phospho-L-seryl-tRNA(Cys) + hydrogen sulfide + H(+) = L-cysteinyl-tRNA(Cys) + phosphate</text>
        <dbReference type="Rhea" id="RHEA:25686"/>
        <dbReference type="Rhea" id="RHEA-COMP:9679"/>
        <dbReference type="Rhea" id="RHEA-COMP:9719"/>
        <dbReference type="ChEBI" id="CHEBI:15378"/>
        <dbReference type="ChEBI" id="CHEBI:29919"/>
        <dbReference type="ChEBI" id="CHEBI:43474"/>
        <dbReference type="ChEBI" id="CHEBI:78517"/>
        <dbReference type="ChEBI" id="CHEBI:78551"/>
        <dbReference type="EC" id="2.5.1.73"/>
    </reaction>
</comment>
<dbReference type="STRING" id="304371.MCP_0857"/>
<evidence type="ECO:0000313" key="7">
    <source>
        <dbReference type="Proteomes" id="UP000001882"/>
    </source>
</evidence>
<dbReference type="HAMAP" id="MF_01675">
    <property type="entry name" value="Sep_Cys_tRNA_synth"/>
    <property type="match status" value="1"/>
</dbReference>
<dbReference type="GO" id="GO:0043766">
    <property type="term" value="F:Sep-tRNA:Cys-tRNA synthase activity"/>
    <property type="evidence" value="ECO:0007669"/>
    <property type="project" value="UniProtKB-UniRule"/>
</dbReference>
<reference evidence="6 7" key="2">
    <citation type="journal article" date="2008" name="Int. J. Syst. Evol. Microbiol.">
        <title>Methanocella paludicola gen. nov., sp. nov., a methane-producing archaeon, the first isolate of the lineage 'Rice Cluster I', and proposal of the new archaeal order Methanocellales ord. nov.</title>
        <authorList>
            <person name="Sakai S."/>
            <person name="Imachi H."/>
            <person name="Hanada S."/>
            <person name="Ohashi A."/>
            <person name="Harada H."/>
            <person name="Kamagata Y."/>
        </authorList>
    </citation>
    <scope>NUCLEOTIDE SEQUENCE [LARGE SCALE GENOMIC DNA]</scope>
    <source>
        <strain evidence="7">DSM 17711 / JCM 13418 / NBRC 101707 / SANAE</strain>
    </source>
</reference>
<dbReference type="NCBIfam" id="TIGR02539">
    <property type="entry name" value="SepCysS"/>
    <property type="match status" value="1"/>
</dbReference>
<dbReference type="InterPro" id="IPR015422">
    <property type="entry name" value="PyrdxlP-dep_Trfase_small"/>
</dbReference>
<dbReference type="PATRIC" id="fig|304371.9.peg.882"/>
<dbReference type="PANTHER" id="PTHR43586">
    <property type="entry name" value="CYSTEINE DESULFURASE"/>
    <property type="match status" value="1"/>
</dbReference>
<name>D1YWV7_METPS</name>
<reference evidence="7" key="3">
    <citation type="journal article" date="2011" name="PLoS ONE">
        <title>Genome sequence of a mesophilic hydrogenotrophic methanogen Methanocella paludicola, the first cultivated representative of the order Methanocellales.</title>
        <authorList>
            <person name="Sakai S."/>
            <person name="Takaki Y."/>
            <person name="Shimamura S."/>
            <person name="Sekine M."/>
            <person name="Tajima T."/>
            <person name="Kosugi H."/>
            <person name="Ichikawa N."/>
            <person name="Tasumi E."/>
            <person name="Hiraki A.T."/>
            <person name="Shimizu A."/>
            <person name="Kato Y."/>
            <person name="Nishiko R."/>
            <person name="Mori K."/>
            <person name="Fujita N."/>
            <person name="Imachi H."/>
            <person name="Takai K."/>
        </authorList>
    </citation>
    <scope>NUCLEOTIDE SEQUENCE [LARGE SCALE GENOMIC DNA]</scope>
    <source>
        <strain evidence="7">DSM 17711 / JCM 13418 / NBRC 101707 / SANAE</strain>
    </source>
</reference>
<evidence type="ECO:0000256" key="2">
    <source>
        <dbReference type="ARBA" id="ARBA00022679"/>
    </source>
</evidence>
<organism evidence="6 7">
    <name type="scientific">Methanocella paludicola (strain DSM 17711 / JCM 13418 / NBRC 101707 / SANAE)</name>
    <dbReference type="NCBI Taxonomy" id="304371"/>
    <lineage>
        <taxon>Archaea</taxon>
        <taxon>Methanobacteriati</taxon>
        <taxon>Methanobacteriota</taxon>
        <taxon>Stenosarchaea group</taxon>
        <taxon>Methanomicrobia</taxon>
        <taxon>Methanocellales</taxon>
        <taxon>Methanocellaceae</taxon>
        <taxon>Methanocella</taxon>
    </lineage>
</organism>
<dbReference type="GO" id="GO:0006412">
    <property type="term" value="P:translation"/>
    <property type="evidence" value="ECO:0007669"/>
    <property type="project" value="UniProtKB-KW"/>
</dbReference>
<dbReference type="Pfam" id="PF05889">
    <property type="entry name" value="SepSecS"/>
    <property type="match status" value="1"/>
</dbReference>
<dbReference type="InterPro" id="IPR008829">
    <property type="entry name" value="SepSecS/SepCysS"/>
</dbReference>